<proteinExistence type="predicted"/>
<dbReference type="EMBL" id="ANKE01000039">
    <property type="protein sequence ID" value="EPC76176.1"/>
    <property type="molecule type" value="Genomic_DNA"/>
</dbReference>
<evidence type="ECO:0000256" key="1">
    <source>
        <dbReference type="SAM" id="Phobius"/>
    </source>
</evidence>
<protein>
    <submittedName>
        <fullName evidence="2">Uncharacterized protein</fullName>
    </submittedName>
</protein>
<keyword evidence="1" id="KW-1133">Transmembrane helix</keyword>
<organism evidence="2 3">
    <name type="scientific">Lacticaseibacillus paracasei subsp. paracasei Lpp41</name>
    <dbReference type="NCBI Taxonomy" id="1256208"/>
    <lineage>
        <taxon>Bacteria</taxon>
        <taxon>Bacillati</taxon>
        <taxon>Bacillota</taxon>
        <taxon>Bacilli</taxon>
        <taxon>Lactobacillales</taxon>
        <taxon>Lactobacillaceae</taxon>
        <taxon>Lacticaseibacillus</taxon>
    </lineage>
</organism>
<feature type="transmembrane region" description="Helical" evidence="1">
    <location>
        <begin position="47"/>
        <end position="73"/>
    </location>
</feature>
<evidence type="ECO:0000313" key="3">
    <source>
        <dbReference type="Proteomes" id="UP000014244"/>
    </source>
</evidence>
<feature type="transmembrane region" description="Helical" evidence="1">
    <location>
        <begin position="21"/>
        <end position="41"/>
    </location>
</feature>
<reference evidence="2 3" key="1">
    <citation type="journal article" date="2013" name="PLoS ONE">
        <title>Lactobacillus paracasei comparative genomics: towards species pan-genome definition and exploitation of diversity.</title>
        <authorList>
            <person name="Smokvina T."/>
            <person name="Wels M."/>
            <person name="Polka J."/>
            <person name="Chervaux C."/>
            <person name="Brisse S."/>
            <person name="Boekhorst J."/>
            <person name="van Hylckama Vlieg J.E."/>
            <person name="Siezen R.J."/>
        </authorList>
    </citation>
    <scope>NUCLEOTIDE SEQUENCE [LARGE SCALE GENOMIC DNA]</scope>
    <source>
        <strain evidence="2 3">Lpp41</strain>
    </source>
</reference>
<name>A0A829HAJ2_LACPA</name>
<keyword evidence="1" id="KW-0472">Membrane</keyword>
<sequence length="85" mass="9562">MFKSIGDWLSTRHYGWKIRAVSLLLFLVFLFTGIALIVVGIRTFPVVYYAIGFGIFSEIGAYISAVVFVHGYIGALNEDQIKKDK</sequence>
<comment type="caution">
    <text evidence="2">The sequence shown here is derived from an EMBL/GenBank/DDBJ whole genome shotgun (WGS) entry which is preliminary data.</text>
</comment>
<accession>A0A829HAJ2</accession>
<keyword evidence="1" id="KW-0812">Transmembrane</keyword>
<dbReference type="Proteomes" id="UP000014244">
    <property type="component" value="Unassembled WGS sequence"/>
</dbReference>
<dbReference type="AlphaFoldDB" id="A0A829HAJ2"/>
<gene>
    <name evidence="2" type="ORF">Lpp41_00670</name>
</gene>
<evidence type="ECO:0000313" key="2">
    <source>
        <dbReference type="EMBL" id="EPC76176.1"/>
    </source>
</evidence>